<dbReference type="AlphaFoldDB" id="A0ABD2KBU6"/>
<evidence type="ECO:0000256" key="4">
    <source>
        <dbReference type="SAM" id="MobiDB-lite"/>
    </source>
</evidence>
<dbReference type="InterPro" id="IPR036465">
    <property type="entry name" value="vWFA_dom_sf"/>
</dbReference>
<dbReference type="GO" id="GO:0000502">
    <property type="term" value="C:proteasome complex"/>
    <property type="evidence" value="ECO:0007669"/>
    <property type="project" value="UniProtKB-KW"/>
</dbReference>
<comment type="caution">
    <text evidence="6">The sequence shown here is derived from an EMBL/GenBank/DDBJ whole genome shotgun (WGS) entry which is preliminary data.</text>
</comment>
<dbReference type="SUPFAM" id="SSF53300">
    <property type="entry name" value="vWA-like"/>
    <property type="match status" value="1"/>
</dbReference>
<sequence>MTQESTMICVDNSEWMRNGDLPPTRFNCQQEAVRALILLKLRNNPENAVGLLSLADRIDVLNSLTTEDRKLMVRLHSLEILGVSKVFDGIKTAYLALKHRKNRNHRQRIVVFVGSPLDPLLAEKEMFMKFAKKLKKEKVSVDFVLFGEATAENNKIIADFVDILNGTEEGASHLLVVPVGDTKLRSRRIGINEEDDPELAMALRISLEEQRLRQQQQQGGEGTGQQQQNAPATMEIDQQQSNSAGQVAPGEGAQQSQQQEMPDLSAMTEEEQLEYVIRLSMTGNQPTQSAQDGQQNQQQSRSPSGAMSTPAPTPMEVEEGTAGNNAKGSTGGGVQLGDLLQHPEMLRQLVGQVPVDSNEATTKDQPKEVKESDEKKSTKKETERKDDKKGNSSEK</sequence>
<dbReference type="SMART" id="SM00726">
    <property type="entry name" value="UIM"/>
    <property type="match status" value="2"/>
</dbReference>
<dbReference type="InterPro" id="IPR003903">
    <property type="entry name" value="UIM_dom"/>
</dbReference>
<evidence type="ECO:0000256" key="3">
    <source>
        <dbReference type="ARBA" id="ARBA00022942"/>
    </source>
</evidence>
<dbReference type="PROSITE" id="PS50330">
    <property type="entry name" value="UIM"/>
    <property type="match status" value="1"/>
</dbReference>
<evidence type="ECO:0000313" key="6">
    <source>
        <dbReference type="EMBL" id="KAL3100428.1"/>
    </source>
</evidence>
<evidence type="ECO:0000256" key="2">
    <source>
        <dbReference type="ARBA" id="ARBA00014934"/>
    </source>
</evidence>
<feature type="compositionally biased region" description="Basic and acidic residues" evidence="4">
    <location>
        <begin position="361"/>
        <end position="395"/>
    </location>
</feature>
<name>A0ABD2KBU6_HETSC</name>
<feature type="compositionally biased region" description="Low complexity" evidence="4">
    <location>
        <begin position="213"/>
        <end position="228"/>
    </location>
</feature>
<dbReference type="InterPro" id="IPR002035">
    <property type="entry name" value="VWF_A"/>
</dbReference>
<evidence type="ECO:0000259" key="5">
    <source>
        <dbReference type="Pfam" id="PF13519"/>
    </source>
</evidence>
<proteinExistence type="inferred from homology"/>
<dbReference type="EMBL" id="JBICCN010000031">
    <property type="protein sequence ID" value="KAL3100428.1"/>
    <property type="molecule type" value="Genomic_DNA"/>
</dbReference>
<feature type="region of interest" description="Disordered" evidence="4">
    <location>
        <begin position="211"/>
        <end position="264"/>
    </location>
</feature>
<feature type="region of interest" description="Disordered" evidence="4">
    <location>
        <begin position="284"/>
        <end position="395"/>
    </location>
</feature>
<reference evidence="6 7" key="1">
    <citation type="submission" date="2024-10" db="EMBL/GenBank/DDBJ databases">
        <authorList>
            <person name="Kim D."/>
        </authorList>
    </citation>
    <scope>NUCLEOTIDE SEQUENCE [LARGE SCALE GENOMIC DNA]</scope>
    <source>
        <strain evidence="6">Taebaek</strain>
    </source>
</reference>
<comment type="similarity">
    <text evidence="1">Belongs to the proteasome subunit S5A family.</text>
</comment>
<protein>
    <recommendedName>
        <fullName evidence="2">26S proteasome non-ATPase regulatory subunit 4</fullName>
    </recommendedName>
</protein>
<dbReference type="PANTHER" id="PTHR10223:SF0">
    <property type="entry name" value="26S PROTEASOME NON-ATPASE REGULATORY SUBUNIT 4"/>
    <property type="match status" value="1"/>
</dbReference>
<feature type="compositionally biased region" description="Polar residues" evidence="4">
    <location>
        <begin position="236"/>
        <end position="245"/>
    </location>
</feature>
<evidence type="ECO:0000313" key="7">
    <source>
        <dbReference type="Proteomes" id="UP001620645"/>
    </source>
</evidence>
<dbReference type="FunFam" id="3.40.50.410:FF:000005">
    <property type="entry name" value="26S proteasome non-ATPase regulatory subunit 4"/>
    <property type="match status" value="1"/>
</dbReference>
<dbReference type="Gene3D" id="6.10.250.380">
    <property type="match status" value="1"/>
</dbReference>
<organism evidence="6 7">
    <name type="scientific">Heterodera schachtii</name>
    <name type="common">Sugarbeet cyst nematode worm</name>
    <name type="synonym">Tylenchus schachtii</name>
    <dbReference type="NCBI Taxonomy" id="97005"/>
    <lineage>
        <taxon>Eukaryota</taxon>
        <taxon>Metazoa</taxon>
        <taxon>Ecdysozoa</taxon>
        <taxon>Nematoda</taxon>
        <taxon>Chromadorea</taxon>
        <taxon>Rhabditida</taxon>
        <taxon>Tylenchina</taxon>
        <taxon>Tylenchomorpha</taxon>
        <taxon>Tylenchoidea</taxon>
        <taxon>Heteroderidae</taxon>
        <taxon>Heteroderinae</taxon>
        <taxon>Heterodera</taxon>
    </lineage>
</organism>
<gene>
    <name evidence="6" type="ORF">niasHS_001731</name>
</gene>
<accession>A0ABD2KBU6</accession>
<dbReference type="Proteomes" id="UP001620645">
    <property type="component" value="Unassembled WGS sequence"/>
</dbReference>
<dbReference type="InterPro" id="IPR027040">
    <property type="entry name" value="PSMD4"/>
</dbReference>
<feature type="domain" description="VWFA" evidence="5">
    <location>
        <begin position="6"/>
        <end position="114"/>
    </location>
</feature>
<dbReference type="Pfam" id="PF13519">
    <property type="entry name" value="VWA_2"/>
    <property type="match status" value="1"/>
</dbReference>
<dbReference type="Gene3D" id="3.40.50.410">
    <property type="entry name" value="von Willebrand factor, type A domain"/>
    <property type="match status" value="1"/>
</dbReference>
<feature type="compositionally biased region" description="Low complexity" evidence="4">
    <location>
        <begin position="288"/>
        <end position="304"/>
    </location>
</feature>
<keyword evidence="3" id="KW-0647">Proteasome</keyword>
<dbReference type="Gene3D" id="6.10.300.40">
    <property type="match status" value="1"/>
</dbReference>
<evidence type="ECO:0000256" key="1">
    <source>
        <dbReference type="ARBA" id="ARBA00005574"/>
    </source>
</evidence>
<keyword evidence="7" id="KW-1185">Reference proteome</keyword>
<dbReference type="Pfam" id="PF02809">
    <property type="entry name" value="UIM"/>
    <property type="match status" value="2"/>
</dbReference>
<dbReference type="PANTHER" id="PTHR10223">
    <property type="entry name" value="26S PROTEASOME NON-ATPASE REGULATORY SUBUNIT 4"/>
    <property type="match status" value="1"/>
</dbReference>